<dbReference type="EMBL" id="CAXKWB010022684">
    <property type="protein sequence ID" value="CAL4124520.1"/>
    <property type="molecule type" value="Genomic_DNA"/>
</dbReference>
<dbReference type="Pfam" id="PF00651">
    <property type="entry name" value="BTB"/>
    <property type="match status" value="1"/>
</dbReference>
<dbReference type="InterPro" id="IPR000210">
    <property type="entry name" value="BTB/POZ_dom"/>
</dbReference>
<keyword evidence="3" id="KW-1185">Reference proteome</keyword>
<gene>
    <name evidence="2" type="ORF">MNOR_LOCUS24582</name>
</gene>
<dbReference type="Gene3D" id="3.30.710.10">
    <property type="entry name" value="Potassium Channel Kv1.1, Chain A"/>
    <property type="match status" value="1"/>
</dbReference>
<feature type="non-terminal residue" evidence="2">
    <location>
        <position position="146"/>
    </location>
</feature>
<organism evidence="2 3">
    <name type="scientific">Meganyctiphanes norvegica</name>
    <name type="common">Northern krill</name>
    <name type="synonym">Thysanopoda norvegica</name>
    <dbReference type="NCBI Taxonomy" id="48144"/>
    <lineage>
        <taxon>Eukaryota</taxon>
        <taxon>Metazoa</taxon>
        <taxon>Ecdysozoa</taxon>
        <taxon>Arthropoda</taxon>
        <taxon>Crustacea</taxon>
        <taxon>Multicrustacea</taxon>
        <taxon>Malacostraca</taxon>
        <taxon>Eumalacostraca</taxon>
        <taxon>Eucarida</taxon>
        <taxon>Euphausiacea</taxon>
        <taxon>Euphausiidae</taxon>
        <taxon>Meganyctiphanes</taxon>
    </lineage>
</organism>
<name>A0AAV2RGZ6_MEGNR</name>
<comment type="caution">
    <text evidence="2">The sequence shown here is derived from an EMBL/GenBank/DDBJ whole genome shotgun (WGS) entry which is preliminary data.</text>
</comment>
<dbReference type="PANTHER" id="PTHR16064">
    <property type="entry name" value="BTB POZ DOMAIN CONTAINING 7"/>
    <property type="match status" value="1"/>
</dbReference>
<dbReference type="GO" id="GO:0061138">
    <property type="term" value="P:morphogenesis of a branching epithelium"/>
    <property type="evidence" value="ECO:0007669"/>
    <property type="project" value="InterPro"/>
</dbReference>
<sequence length="146" mass="16710">MGVNTSCQADAGVGPQAFFQAIPHVCREKKKKLTSLATLRKKLIRRRRSSKSCDHARVLREMVQDWTDRDVSALWEEYEASAALKDLTVQANLARPPAPTYKQDLSDLFDYKYCTDVDLVFQGAIFPVHRAILSVRCPYFQNFLKK</sequence>
<reference evidence="2 3" key="1">
    <citation type="submission" date="2024-05" db="EMBL/GenBank/DDBJ databases">
        <authorList>
            <person name="Wallberg A."/>
        </authorList>
    </citation>
    <scope>NUCLEOTIDE SEQUENCE [LARGE SCALE GENOMIC DNA]</scope>
</reference>
<dbReference type="AlphaFoldDB" id="A0AAV2RGZ6"/>
<dbReference type="InterPro" id="IPR042345">
    <property type="entry name" value="Btbd7"/>
</dbReference>
<proteinExistence type="predicted"/>
<accession>A0AAV2RGZ6</accession>
<dbReference type="InterPro" id="IPR011333">
    <property type="entry name" value="SKP1/BTB/POZ_sf"/>
</dbReference>
<evidence type="ECO:0000313" key="3">
    <source>
        <dbReference type="Proteomes" id="UP001497623"/>
    </source>
</evidence>
<evidence type="ECO:0000259" key="1">
    <source>
        <dbReference type="PROSITE" id="PS50097"/>
    </source>
</evidence>
<dbReference type="SUPFAM" id="SSF54695">
    <property type="entry name" value="POZ domain"/>
    <property type="match status" value="1"/>
</dbReference>
<protein>
    <recommendedName>
        <fullName evidence="1">BTB domain-containing protein</fullName>
    </recommendedName>
</protein>
<evidence type="ECO:0000313" key="2">
    <source>
        <dbReference type="EMBL" id="CAL4124520.1"/>
    </source>
</evidence>
<dbReference type="Proteomes" id="UP001497623">
    <property type="component" value="Unassembled WGS sequence"/>
</dbReference>
<feature type="domain" description="BTB" evidence="1">
    <location>
        <begin position="115"/>
        <end position="146"/>
    </location>
</feature>
<dbReference type="PROSITE" id="PS50097">
    <property type="entry name" value="BTB"/>
    <property type="match status" value="1"/>
</dbReference>
<dbReference type="PANTHER" id="PTHR16064:SF3">
    <property type="entry name" value="BTB_POZ DOMAIN-CONTAINING PROTEIN 7"/>
    <property type="match status" value="1"/>
</dbReference>